<dbReference type="InterPro" id="IPR052192">
    <property type="entry name" value="Insect_Ionotropic_Sensory_Rcpt"/>
</dbReference>
<keyword evidence="7" id="KW-0675">Receptor</keyword>
<feature type="transmembrane region" description="Helical" evidence="9">
    <location>
        <begin position="42"/>
        <end position="68"/>
    </location>
</feature>
<dbReference type="GO" id="GO:0015276">
    <property type="term" value="F:ligand-gated monoatomic ion channel activity"/>
    <property type="evidence" value="ECO:0007669"/>
    <property type="project" value="InterPro"/>
</dbReference>
<dbReference type="GO" id="GO:0050906">
    <property type="term" value="P:detection of stimulus involved in sensory perception"/>
    <property type="evidence" value="ECO:0007669"/>
    <property type="project" value="UniProtKB-ARBA"/>
</dbReference>
<comment type="subcellular location">
    <subcellularLocation>
        <location evidence="1">Cell membrane</location>
        <topology evidence="1">Multi-pass membrane protein</topology>
    </subcellularLocation>
</comment>
<dbReference type="Proteomes" id="UP001233999">
    <property type="component" value="Unassembled WGS sequence"/>
</dbReference>
<organism evidence="11 12">
    <name type="scientific">Diploptera punctata</name>
    <name type="common">Pacific beetle cockroach</name>
    <dbReference type="NCBI Taxonomy" id="6984"/>
    <lineage>
        <taxon>Eukaryota</taxon>
        <taxon>Metazoa</taxon>
        <taxon>Ecdysozoa</taxon>
        <taxon>Arthropoda</taxon>
        <taxon>Hexapoda</taxon>
        <taxon>Insecta</taxon>
        <taxon>Pterygota</taxon>
        <taxon>Neoptera</taxon>
        <taxon>Polyneoptera</taxon>
        <taxon>Dictyoptera</taxon>
        <taxon>Blattodea</taxon>
        <taxon>Blaberoidea</taxon>
        <taxon>Blaberidae</taxon>
        <taxon>Diplopterinae</taxon>
        <taxon>Diploptera</taxon>
    </lineage>
</organism>
<dbReference type="AlphaFoldDB" id="A0AAD7ZG02"/>
<evidence type="ECO:0000256" key="4">
    <source>
        <dbReference type="ARBA" id="ARBA00022692"/>
    </source>
</evidence>
<gene>
    <name evidence="11" type="ORF">L9F63_024650</name>
</gene>
<evidence type="ECO:0000313" key="11">
    <source>
        <dbReference type="EMBL" id="KAJ9579248.1"/>
    </source>
</evidence>
<accession>A0AAD7ZG02</accession>
<evidence type="ECO:0000256" key="5">
    <source>
        <dbReference type="ARBA" id="ARBA00022989"/>
    </source>
</evidence>
<proteinExistence type="inferred from homology"/>
<protein>
    <recommendedName>
        <fullName evidence="10">Ionotropic glutamate receptor C-terminal domain-containing protein</fullName>
    </recommendedName>
</protein>
<dbReference type="EMBL" id="JASPKZ010008576">
    <property type="protein sequence ID" value="KAJ9579248.1"/>
    <property type="molecule type" value="Genomic_DNA"/>
</dbReference>
<comment type="similarity">
    <text evidence="2">Belongs to the glutamate-gated ion channel (TC 1.A.10.1) family.</text>
</comment>
<evidence type="ECO:0000313" key="12">
    <source>
        <dbReference type="Proteomes" id="UP001233999"/>
    </source>
</evidence>
<name>A0AAD7ZG02_DIPPU</name>
<keyword evidence="4 9" id="KW-0812">Transmembrane</keyword>
<dbReference type="Gene3D" id="1.10.287.70">
    <property type="match status" value="1"/>
</dbReference>
<dbReference type="PANTHER" id="PTHR42643:SF24">
    <property type="entry name" value="IONOTROPIC RECEPTOR 60A"/>
    <property type="match status" value="1"/>
</dbReference>
<evidence type="ECO:0000256" key="9">
    <source>
        <dbReference type="SAM" id="Phobius"/>
    </source>
</evidence>
<evidence type="ECO:0000256" key="8">
    <source>
        <dbReference type="ARBA" id="ARBA00023180"/>
    </source>
</evidence>
<keyword evidence="5 9" id="KW-1133">Transmembrane helix</keyword>
<evidence type="ECO:0000256" key="1">
    <source>
        <dbReference type="ARBA" id="ARBA00004651"/>
    </source>
</evidence>
<evidence type="ECO:0000256" key="2">
    <source>
        <dbReference type="ARBA" id="ARBA00008685"/>
    </source>
</evidence>
<reference evidence="11" key="2">
    <citation type="submission" date="2023-05" db="EMBL/GenBank/DDBJ databases">
        <authorList>
            <person name="Fouks B."/>
        </authorList>
    </citation>
    <scope>NUCLEOTIDE SEQUENCE</scope>
    <source>
        <strain evidence="11">Stay&amp;Tobe</strain>
        <tissue evidence="11">Testes</tissue>
    </source>
</reference>
<keyword evidence="8" id="KW-0325">Glycoprotein</keyword>
<dbReference type="PANTHER" id="PTHR42643">
    <property type="entry name" value="IONOTROPIC RECEPTOR 20A-RELATED"/>
    <property type="match status" value="1"/>
</dbReference>
<evidence type="ECO:0000256" key="3">
    <source>
        <dbReference type="ARBA" id="ARBA00022475"/>
    </source>
</evidence>
<dbReference type="Pfam" id="PF00060">
    <property type="entry name" value="Lig_chan"/>
    <property type="match status" value="1"/>
</dbReference>
<evidence type="ECO:0000256" key="6">
    <source>
        <dbReference type="ARBA" id="ARBA00023136"/>
    </source>
</evidence>
<evidence type="ECO:0000256" key="7">
    <source>
        <dbReference type="ARBA" id="ARBA00023170"/>
    </source>
</evidence>
<dbReference type="InterPro" id="IPR001320">
    <property type="entry name" value="Iontro_rcpt_C"/>
</dbReference>
<keyword evidence="6 9" id="KW-0472">Membrane</keyword>
<feature type="transmembrane region" description="Helical" evidence="9">
    <location>
        <begin position="298"/>
        <end position="317"/>
    </location>
</feature>
<evidence type="ECO:0000259" key="10">
    <source>
        <dbReference type="Pfam" id="PF00060"/>
    </source>
</evidence>
<feature type="domain" description="Ionotropic glutamate receptor C-terminal" evidence="10">
    <location>
        <begin position="49"/>
        <end position="303"/>
    </location>
</feature>
<keyword evidence="3" id="KW-1003">Cell membrane</keyword>
<sequence>MGPIRLFNPQDFTVASAVPPTLLDVYTFSTPNFMKLPEWQSILRIFTPSLWVCVLISYLTITFALYFIESFIIKNETIMMQYFNSELIKCFLITMRPLIGNSVNLNFRHPLSFLLFSVWLFYSLQINTAYQSSLVDFMTNPRYIPPLRHIKDINESGYKVTVYTEHVHKTSSIALKMAGIDKNIEYVTEFTNEQEMENRVLLSISSLLILEKKLFVDGRPCFTEIEDRFGWHIVSFVARKGVLWIKPFLQTYRALESAGILKKWNSDLELNMTIKRFGVESDNQKLALNIKHVQGTSFLLILGLLISFIIFICENVFNLCMKWRISKINYIIH</sequence>
<comment type="caution">
    <text evidence="11">The sequence shown here is derived from an EMBL/GenBank/DDBJ whole genome shotgun (WGS) entry which is preliminary data.</text>
</comment>
<reference evidence="11" key="1">
    <citation type="journal article" date="2023" name="IScience">
        <title>Live-bearing cockroach genome reveals convergent evolutionary mechanisms linked to viviparity in insects and beyond.</title>
        <authorList>
            <person name="Fouks B."/>
            <person name="Harrison M.C."/>
            <person name="Mikhailova A.A."/>
            <person name="Marchal E."/>
            <person name="English S."/>
            <person name="Carruthers M."/>
            <person name="Jennings E.C."/>
            <person name="Chiamaka E.L."/>
            <person name="Frigard R.A."/>
            <person name="Pippel M."/>
            <person name="Attardo G.M."/>
            <person name="Benoit J.B."/>
            <person name="Bornberg-Bauer E."/>
            <person name="Tobe S.S."/>
        </authorList>
    </citation>
    <scope>NUCLEOTIDE SEQUENCE</scope>
    <source>
        <strain evidence="11">Stay&amp;Tobe</strain>
    </source>
</reference>
<keyword evidence="12" id="KW-1185">Reference proteome</keyword>
<dbReference type="GO" id="GO:0005886">
    <property type="term" value="C:plasma membrane"/>
    <property type="evidence" value="ECO:0007669"/>
    <property type="project" value="UniProtKB-SubCell"/>
</dbReference>